<gene>
    <name evidence="1" type="primary">Orf34</name>
</gene>
<reference evidence="1" key="1">
    <citation type="journal article" date="2017" name="J. Phycol.">
        <title>Analysis of chloroplast genomes and a supermatrix inform reclassification of the Rhodomelaceae (Rhodophyta).</title>
        <authorList>
            <person name="Diaz-Tapia P."/>
            <person name="Maggs C.A."/>
            <person name="West J.A."/>
            <person name="Verbruggen H."/>
        </authorList>
    </citation>
    <scope>NUCLEOTIDE SEQUENCE</scope>
    <source>
        <strain evidence="1">DHO101</strain>
    </source>
</reference>
<geneLocation type="chloroplast" evidence="1"/>
<protein>
    <submittedName>
        <fullName evidence="1">Uncharacterized protein</fullName>
    </submittedName>
</protein>
<organism evidence="1">
    <name type="scientific">Dipterocladia arabiensis</name>
    <dbReference type="NCBI Taxonomy" id="2007176"/>
    <lineage>
        <taxon>Eukaryota</taxon>
        <taxon>Rhodophyta</taxon>
        <taxon>Florideophyceae</taxon>
        <taxon>Rhodymeniophycidae</taxon>
        <taxon>Ceramiales</taxon>
        <taxon>Dasyaceae</taxon>
        <taxon>Dipterocladia</taxon>
    </lineage>
</organism>
<sequence length="34" mass="4139">MILSLFFVLFLINKSNQLKAIIYIIFYSMTINYY</sequence>
<keyword evidence="1" id="KW-0934">Plastid</keyword>
<dbReference type="RefSeq" id="YP_009391199.1">
    <property type="nucleotide sequence ID" value="NC_035257.1"/>
</dbReference>
<keyword evidence="1" id="KW-0150">Chloroplast</keyword>
<dbReference type="AlphaFoldDB" id="A0A1Z1M0R0"/>
<accession>A0A1Z1M0R0</accession>
<name>A0A1Z1M0R0_9FLOR</name>
<dbReference type="EMBL" id="MF101408">
    <property type="protein sequence ID" value="ARW59343.1"/>
    <property type="molecule type" value="Genomic_DNA"/>
</dbReference>
<proteinExistence type="predicted"/>
<dbReference type="GeneID" id="33352763"/>
<evidence type="ECO:0000313" key="1">
    <source>
        <dbReference type="EMBL" id="ARW59343.1"/>
    </source>
</evidence>